<organism evidence="1 2">
    <name type="scientific">Bacillus salacetis</name>
    <dbReference type="NCBI Taxonomy" id="2315464"/>
    <lineage>
        <taxon>Bacteria</taxon>
        <taxon>Bacillati</taxon>
        <taxon>Bacillota</taxon>
        <taxon>Bacilli</taxon>
        <taxon>Bacillales</taxon>
        <taxon>Bacillaceae</taxon>
        <taxon>Bacillus</taxon>
    </lineage>
</organism>
<sequence>MPKPVEVSELLNRVGKKIFIEYYFDFKQLRDTYTSNADVVNRINESFTLKSKNSRTAKAKRIFMEGLEIEALRIIVNSSHPSVDSVREQAKDILAKETRHTEEKIYV</sequence>
<dbReference type="OrthoDB" id="877111at2"/>
<dbReference type="AlphaFoldDB" id="A0A3A1QYM4"/>
<evidence type="ECO:0000313" key="2">
    <source>
        <dbReference type="Proteomes" id="UP000265801"/>
    </source>
</evidence>
<accession>A0A3A1QYM4</accession>
<dbReference type="EMBL" id="QXIR01000012">
    <property type="protein sequence ID" value="RIW34026.1"/>
    <property type="molecule type" value="Genomic_DNA"/>
</dbReference>
<keyword evidence="2" id="KW-1185">Reference proteome</keyword>
<protein>
    <submittedName>
        <fullName evidence="1">Uncharacterized protein</fullName>
    </submittedName>
</protein>
<reference evidence="1 2" key="1">
    <citation type="submission" date="2018-09" db="EMBL/GenBank/DDBJ databases">
        <title>Bacillus saliacetes sp. nov., isolated from Thai shrimp paste (Ka-pi).</title>
        <authorList>
            <person name="Daroonpunt R."/>
            <person name="Tanasupawat S."/>
            <person name="Yiamsombut S."/>
        </authorList>
    </citation>
    <scope>NUCLEOTIDE SEQUENCE [LARGE SCALE GENOMIC DNA]</scope>
    <source>
        <strain evidence="1 2">SKP7-4</strain>
    </source>
</reference>
<name>A0A3A1QYM4_9BACI</name>
<comment type="caution">
    <text evidence="1">The sequence shown here is derived from an EMBL/GenBank/DDBJ whole genome shotgun (WGS) entry which is preliminary data.</text>
</comment>
<gene>
    <name evidence="1" type="ORF">D3H55_10545</name>
</gene>
<dbReference type="RefSeq" id="WP_119546873.1">
    <property type="nucleotide sequence ID" value="NZ_QXIR01000012.1"/>
</dbReference>
<proteinExistence type="predicted"/>
<dbReference type="Proteomes" id="UP000265801">
    <property type="component" value="Unassembled WGS sequence"/>
</dbReference>
<evidence type="ECO:0000313" key="1">
    <source>
        <dbReference type="EMBL" id="RIW34026.1"/>
    </source>
</evidence>